<protein>
    <recommendedName>
        <fullName evidence="2">F-box associated beta-propeller type 3 domain-containing protein</fullName>
    </recommendedName>
</protein>
<dbReference type="EMBL" id="CP093345">
    <property type="protein sequence ID" value="WOG95035.1"/>
    <property type="molecule type" value="Genomic_DNA"/>
</dbReference>
<proteinExistence type="predicted"/>
<reference evidence="4" key="2">
    <citation type="submission" date="2022-03" db="EMBL/GenBank/DDBJ databases">
        <title>Draft title - Genomic analysis of global carrot germplasm unveils the trajectory of domestication and the origin of high carotenoid orange carrot.</title>
        <authorList>
            <person name="Iorizzo M."/>
            <person name="Ellison S."/>
            <person name="Senalik D."/>
            <person name="Macko-Podgorni A."/>
            <person name="Grzebelus D."/>
            <person name="Bostan H."/>
            <person name="Rolling W."/>
            <person name="Curaba J."/>
            <person name="Simon P."/>
        </authorList>
    </citation>
    <scope>NUCLEOTIDE SEQUENCE</scope>
    <source>
        <tissue evidence="4">Leaf</tissue>
    </source>
</reference>
<dbReference type="Gramene" id="KZN03893">
    <property type="protein sequence ID" value="KZN03893"/>
    <property type="gene ID" value="DCAR_012649"/>
</dbReference>
<dbReference type="AlphaFoldDB" id="A0A162AP73"/>
<reference evidence="3" key="1">
    <citation type="journal article" date="2016" name="Nat. Genet.">
        <title>A high-quality carrot genome assembly provides new insights into carotenoid accumulation and asterid genome evolution.</title>
        <authorList>
            <person name="Iorizzo M."/>
            <person name="Ellison S."/>
            <person name="Senalik D."/>
            <person name="Zeng P."/>
            <person name="Satapoomin P."/>
            <person name="Huang J."/>
            <person name="Bowman M."/>
            <person name="Iovene M."/>
            <person name="Sanseverino W."/>
            <person name="Cavagnaro P."/>
            <person name="Yildiz M."/>
            <person name="Macko-Podgorni A."/>
            <person name="Moranska E."/>
            <person name="Grzebelus E."/>
            <person name="Grzebelus D."/>
            <person name="Ashrafi H."/>
            <person name="Zheng Z."/>
            <person name="Cheng S."/>
            <person name="Spooner D."/>
            <person name="Van Deynze A."/>
            <person name="Simon P."/>
        </authorList>
    </citation>
    <scope>NUCLEOTIDE SEQUENCE [LARGE SCALE GENOMIC DNA]</scope>
    <source>
        <tissue evidence="3">Leaf</tissue>
    </source>
</reference>
<dbReference type="NCBIfam" id="TIGR01640">
    <property type="entry name" value="F_box_assoc_1"/>
    <property type="match status" value="1"/>
</dbReference>
<dbReference type="InterPro" id="IPR013187">
    <property type="entry name" value="F-box-assoc_dom_typ3"/>
</dbReference>
<evidence type="ECO:0000313" key="4">
    <source>
        <dbReference type="EMBL" id="WOG95035.1"/>
    </source>
</evidence>
<organism evidence="3">
    <name type="scientific">Daucus carota subsp. sativus</name>
    <name type="common">Carrot</name>
    <dbReference type="NCBI Taxonomy" id="79200"/>
    <lineage>
        <taxon>Eukaryota</taxon>
        <taxon>Viridiplantae</taxon>
        <taxon>Streptophyta</taxon>
        <taxon>Embryophyta</taxon>
        <taxon>Tracheophyta</taxon>
        <taxon>Spermatophyta</taxon>
        <taxon>Magnoliopsida</taxon>
        <taxon>eudicotyledons</taxon>
        <taxon>Gunneridae</taxon>
        <taxon>Pentapetalae</taxon>
        <taxon>asterids</taxon>
        <taxon>campanulids</taxon>
        <taxon>Apiales</taxon>
        <taxon>Apiaceae</taxon>
        <taxon>Apioideae</taxon>
        <taxon>Scandiceae</taxon>
        <taxon>Daucinae</taxon>
        <taxon>Daucus</taxon>
        <taxon>Daucus sect. Daucus</taxon>
    </lineage>
</organism>
<dbReference type="Pfam" id="PF08268">
    <property type="entry name" value="FBA_3"/>
    <property type="match status" value="1"/>
</dbReference>
<accession>A0A162AP73</accession>
<dbReference type="PANTHER" id="PTHR31672:SF13">
    <property type="entry name" value="F-BOX PROTEIN CPR30-LIKE"/>
    <property type="match status" value="1"/>
</dbReference>
<evidence type="ECO:0000313" key="3">
    <source>
        <dbReference type="EMBL" id="KZN03893.1"/>
    </source>
</evidence>
<name>A0A162AP73_DAUCS</name>
<feature type="domain" description="F-box associated beta-propeller type 3" evidence="2">
    <location>
        <begin position="78"/>
        <end position="267"/>
    </location>
</feature>
<dbReference type="EMBL" id="LNRQ01000003">
    <property type="protein sequence ID" value="KZN03893.1"/>
    <property type="molecule type" value="Genomic_DNA"/>
</dbReference>
<dbReference type="InterPro" id="IPR050796">
    <property type="entry name" value="SCF_F-box_component"/>
</dbReference>
<evidence type="ECO:0000259" key="2">
    <source>
        <dbReference type="Pfam" id="PF08268"/>
    </source>
</evidence>
<gene>
    <name evidence="3" type="ORF">DCAR_012649</name>
    <name evidence="4" type="ORF">DCAR_0314337</name>
</gene>
<dbReference type="PANTHER" id="PTHR31672">
    <property type="entry name" value="BNACNNG10540D PROTEIN"/>
    <property type="match status" value="1"/>
</dbReference>
<keyword evidence="5" id="KW-1185">Reference proteome</keyword>
<feature type="region of interest" description="Disordered" evidence="1">
    <location>
        <begin position="297"/>
        <end position="319"/>
    </location>
</feature>
<feature type="compositionally biased region" description="Polar residues" evidence="1">
    <location>
        <begin position="308"/>
        <end position="319"/>
    </location>
</feature>
<evidence type="ECO:0000256" key="1">
    <source>
        <dbReference type="SAM" id="MobiDB-lite"/>
    </source>
</evidence>
<sequence>MHENIHAVKNGGLIIRQFGKLYLADYESLHDDVSTNPIEIVDPVIKSDAKLEVHNAAREPYGMRPTFCHKYFGLCIGGFGYDHVSDDYKFVKLGMCGNRFAEIIVTVYSVRTNSWTHIQNARLSRDIYLNDQWGRFAGGALYWKAIDFGKKTEIIVGFDLGLGQFREVAWPADRNFWNLYGFGDNLYTLKYSKSPVDVFQMNDYSAEKPWSKAFTVMGKNVFDYGFKPLMYSEGLGEVLILVDNKRPVWYHLESKRIKEVRINPIPRLTSDAEFYTESLFQFPKDRQPQNLLRGIRGTKQQQNKRETTAQVANSRGKNS</sequence>
<dbReference type="InterPro" id="IPR017451">
    <property type="entry name" value="F-box-assoc_interact_dom"/>
</dbReference>
<dbReference type="Proteomes" id="UP000077755">
    <property type="component" value="Chromosome 3"/>
</dbReference>
<evidence type="ECO:0000313" key="5">
    <source>
        <dbReference type="Proteomes" id="UP000077755"/>
    </source>
</evidence>